<dbReference type="RefSeq" id="WP_143692075.1">
    <property type="nucleotide sequence ID" value="NZ_AP019798.1"/>
</dbReference>
<reference evidence="2" key="1">
    <citation type="submission" date="2019-07" db="EMBL/GenBank/DDBJ databases">
        <title>Complete Genome Sequences of Vibrion rotiferianus strain AM7.</title>
        <authorList>
            <person name="Miyazaki K."/>
            <person name="Wiseschart A."/>
            <person name="Pootanakit K."/>
            <person name="Ishimori K."/>
            <person name="Kitahara K."/>
        </authorList>
    </citation>
    <scope>NUCLEOTIDE SEQUENCE [LARGE SCALE GENOMIC DNA]</scope>
    <source>
        <strain evidence="2">AM7</strain>
    </source>
</reference>
<evidence type="ECO:0008006" key="3">
    <source>
        <dbReference type="Google" id="ProtNLM"/>
    </source>
</evidence>
<accession>A0A510I368</accession>
<dbReference type="Proteomes" id="UP000315115">
    <property type="component" value="Chromosome 1"/>
</dbReference>
<sequence length="430" mass="47410">MKQNKGATTLLITSLLLVAALIVILGSYKALFFQIKQAKNQVEARKEYWQAEGALECGYTHIVTSNLNYIPANLLSICNSYPISELKASTLDPDILVAKTGYAKVSKKIQFLGGGGSGAIRSTADLISHGSALLAPPDPGKYNQSDYYECLGIVVKRRFIASGITNQGIGGGIPSPAAGFDQSKSCGSNYQTQTSSYSGIWQNPNGVYQRESIKLDIQQKTDLDPFYDFFGTEKSNWQSVRDSKKHGFIPIEMKGGSDVDCVSKFVGKLKENKPYKVWIDGSCQITDTQLTKLKSLQNKNSKMNLFILVNNGVLGINGSGTIKGMLFHLNHDYRPTIEQWNELKNIKPYLNANFSTYIDKLYGNSSSVSPLLATYFQRGSFSLSGGQIFDSDGQMALFDNSLRLAFNADVINSFSFPTTARWLKGSWHDF</sequence>
<gene>
    <name evidence="1" type="ORF">VroAM7_06520</name>
</gene>
<evidence type="ECO:0000313" key="1">
    <source>
        <dbReference type="EMBL" id="BBL87999.1"/>
    </source>
</evidence>
<evidence type="ECO:0000313" key="2">
    <source>
        <dbReference type="Proteomes" id="UP000315115"/>
    </source>
</evidence>
<organism evidence="1 2">
    <name type="scientific">Vibrio rotiferianus</name>
    <dbReference type="NCBI Taxonomy" id="190895"/>
    <lineage>
        <taxon>Bacteria</taxon>
        <taxon>Pseudomonadati</taxon>
        <taxon>Pseudomonadota</taxon>
        <taxon>Gammaproteobacteria</taxon>
        <taxon>Vibrionales</taxon>
        <taxon>Vibrionaceae</taxon>
        <taxon>Vibrio</taxon>
    </lineage>
</organism>
<proteinExistence type="predicted"/>
<name>A0A510I368_9VIBR</name>
<protein>
    <recommendedName>
        <fullName evidence="3">Type 4 fimbrial biogenesis protein PilX N-terminal domain-containing protein</fullName>
    </recommendedName>
</protein>
<dbReference type="EMBL" id="AP019798">
    <property type="protein sequence ID" value="BBL87999.1"/>
    <property type="molecule type" value="Genomic_DNA"/>
</dbReference>
<dbReference type="AlphaFoldDB" id="A0A510I368"/>